<evidence type="ECO:0000259" key="7">
    <source>
        <dbReference type="Pfam" id="PF04349"/>
    </source>
</evidence>
<evidence type="ECO:0000256" key="5">
    <source>
        <dbReference type="ARBA" id="ARBA00022764"/>
    </source>
</evidence>
<proteinExistence type="inferred from homology"/>
<dbReference type="Pfam" id="PF04349">
    <property type="entry name" value="MdoG"/>
    <property type="match status" value="1"/>
</dbReference>
<dbReference type="GO" id="GO:0003824">
    <property type="term" value="F:catalytic activity"/>
    <property type="evidence" value="ECO:0007669"/>
    <property type="project" value="InterPro"/>
</dbReference>
<dbReference type="InterPro" id="IPR006311">
    <property type="entry name" value="TAT_signal"/>
</dbReference>
<dbReference type="FunFam" id="2.70.98.10:FF:000001">
    <property type="entry name" value="Glucans biosynthesis protein G"/>
    <property type="match status" value="1"/>
</dbReference>
<dbReference type="PROSITE" id="PS51318">
    <property type="entry name" value="TAT"/>
    <property type="match status" value="1"/>
</dbReference>
<name>A0A2W7NIQ5_9RHOB</name>
<dbReference type="GO" id="GO:0030246">
    <property type="term" value="F:carbohydrate binding"/>
    <property type="evidence" value="ECO:0007669"/>
    <property type="project" value="InterPro"/>
</dbReference>
<feature type="chain" id="PRO_5015931781" evidence="6">
    <location>
        <begin position="24"/>
        <end position="504"/>
    </location>
</feature>
<dbReference type="PANTHER" id="PTHR30504">
    <property type="entry name" value="GLUCANS BIOSYNTHESIS PROTEIN"/>
    <property type="match status" value="1"/>
</dbReference>
<dbReference type="InterPro" id="IPR007444">
    <property type="entry name" value="Glucan_biosyn_MdoG_C"/>
</dbReference>
<comment type="similarity">
    <text evidence="3">Belongs to the OpgD/OpgG family.</text>
</comment>
<dbReference type="InterPro" id="IPR014718">
    <property type="entry name" value="GH-type_carb-bd"/>
</dbReference>
<dbReference type="PIRSF" id="PIRSF006281">
    <property type="entry name" value="MdoG"/>
    <property type="match status" value="1"/>
</dbReference>
<dbReference type="InterPro" id="IPR014756">
    <property type="entry name" value="Ig_E-set"/>
</dbReference>
<dbReference type="UniPathway" id="UPA00637"/>
<keyword evidence="4 6" id="KW-0732">Signal</keyword>
<protein>
    <submittedName>
        <fullName evidence="8">Glucans biosynthesis protein</fullName>
    </submittedName>
</protein>
<dbReference type="Gene3D" id="2.70.98.10">
    <property type="match status" value="1"/>
</dbReference>
<dbReference type="GO" id="GO:0030288">
    <property type="term" value="C:outer membrane-bounded periplasmic space"/>
    <property type="evidence" value="ECO:0007669"/>
    <property type="project" value="TreeGrafter"/>
</dbReference>
<dbReference type="AlphaFoldDB" id="A0A2W7NIQ5"/>
<gene>
    <name evidence="8" type="ORF">LX81_01945</name>
</gene>
<dbReference type="Gene3D" id="2.60.40.10">
    <property type="entry name" value="Immunoglobulins"/>
    <property type="match status" value="1"/>
</dbReference>
<evidence type="ECO:0000256" key="3">
    <source>
        <dbReference type="ARBA" id="ARBA00009284"/>
    </source>
</evidence>
<feature type="signal peptide" evidence="6">
    <location>
        <begin position="1"/>
        <end position="23"/>
    </location>
</feature>
<comment type="caution">
    <text evidence="8">The sequence shown here is derived from an EMBL/GenBank/DDBJ whole genome shotgun (WGS) entry which is preliminary data.</text>
</comment>
<accession>A0A2W7NIQ5</accession>
<keyword evidence="9" id="KW-1185">Reference proteome</keyword>
<dbReference type="InterPro" id="IPR011013">
    <property type="entry name" value="Gal_mutarotase_sf_dom"/>
</dbReference>
<evidence type="ECO:0000256" key="6">
    <source>
        <dbReference type="SAM" id="SignalP"/>
    </source>
</evidence>
<keyword evidence="5" id="KW-0574">Periplasm</keyword>
<dbReference type="SUPFAM" id="SSF74650">
    <property type="entry name" value="Galactose mutarotase-like"/>
    <property type="match status" value="1"/>
</dbReference>
<evidence type="ECO:0000256" key="2">
    <source>
        <dbReference type="ARBA" id="ARBA00005001"/>
    </source>
</evidence>
<feature type="domain" description="Glucan biosynthesis periplasmic MdoG C-terminal" evidence="7">
    <location>
        <begin position="34"/>
        <end position="502"/>
    </location>
</feature>
<dbReference type="RefSeq" id="WP_308418333.1">
    <property type="nucleotide sequence ID" value="NZ_QKZL01000006.1"/>
</dbReference>
<dbReference type="InterPro" id="IPR013783">
    <property type="entry name" value="Ig-like_fold"/>
</dbReference>
<sequence length="504" mass="56090">MTMSRRSLLACMTALGFAGRATAADISFGSAAAFGPETVRDLARQLAKQDFVPTPEVPKAWTDINYDAYRKYWFRGRDALFADSDGPLHVDMLHPGLWYAQPVRIDVVQDGTAREVMFDIALFDRTDDAPDLPIDDTLGYSGIRLRAQMERPGIFQEFAVFQGASYFRAIARGLTYGLSARGLAVGTATEAGEEFPDFTRLWIEAPAMGSNTFRIHALLDSPSVTGAFRFDITPGDRTDMSVDCTLFPRVDMAEVGIAPLTSMFLFDETNRGRFDDYRSAVHDSDGLLVLNGAGEPLWRPLANPRALQVSAFLDENPKGFGLMQRARKLSDFGDFEAHYQDRPGLWITPQGDWGRGSVALVEIPIDREYYDNIVAYWRPREGLTAGTENRLRYSMRWAADPAPGLPVTRVIQTRIGASPVRGQVVTIDFAPHEILPSDLREVEPHVSIGEATLIHAEVRRNPETGGARMALTFDPGDITSLEMRAQLGIGDRRISEVWLYRWTA</sequence>
<reference evidence="8 9" key="1">
    <citation type="submission" date="2018-06" db="EMBL/GenBank/DDBJ databases">
        <title>Genomic Encyclopedia of Archaeal and Bacterial Type Strains, Phase II (KMG-II): from individual species to whole genera.</title>
        <authorList>
            <person name="Goeker M."/>
        </authorList>
    </citation>
    <scope>NUCLEOTIDE SEQUENCE [LARGE SCALE GENOMIC DNA]</scope>
    <source>
        <strain evidence="8 9">DSM 22009</strain>
    </source>
</reference>
<dbReference type="EMBL" id="QKZL01000006">
    <property type="protein sequence ID" value="PZX16574.1"/>
    <property type="molecule type" value="Genomic_DNA"/>
</dbReference>
<dbReference type="SUPFAM" id="SSF81296">
    <property type="entry name" value="E set domains"/>
    <property type="match status" value="1"/>
</dbReference>
<evidence type="ECO:0000313" key="9">
    <source>
        <dbReference type="Proteomes" id="UP000248916"/>
    </source>
</evidence>
<comment type="pathway">
    <text evidence="2">Glycan metabolism; osmoregulated periplasmic glucan (OPG) biosynthesis.</text>
</comment>
<dbReference type="PANTHER" id="PTHR30504:SF2">
    <property type="entry name" value="GLUCANS BIOSYNTHESIS PROTEIN G"/>
    <property type="match status" value="1"/>
</dbReference>
<dbReference type="GO" id="GO:0051274">
    <property type="term" value="P:beta-glucan biosynthetic process"/>
    <property type="evidence" value="ECO:0007669"/>
    <property type="project" value="TreeGrafter"/>
</dbReference>
<comment type="subcellular location">
    <subcellularLocation>
        <location evidence="1">Periplasm</location>
    </subcellularLocation>
</comment>
<evidence type="ECO:0000256" key="1">
    <source>
        <dbReference type="ARBA" id="ARBA00004418"/>
    </source>
</evidence>
<evidence type="ECO:0000256" key="4">
    <source>
        <dbReference type="ARBA" id="ARBA00022729"/>
    </source>
</evidence>
<dbReference type="InterPro" id="IPR014438">
    <property type="entry name" value="Glucan_biosyn_MdoG/MdoD"/>
</dbReference>
<organism evidence="8 9">
    <name type="scientific">Palleronia aestuarii</name>
    <dbReference type="NCBI Taxonomy" id="568105"/>
    <lineage>
        <taxon>Bacteria</taxon>
        <taxon>Pseudomonadati</taxon>
        <taxon>Pseudomonadota</taxon>
        <taxon>Alphaproteobacteria</taxon>
        <taxon>Rhodobacterales</taxon>
        <taxon>Roseobacteraceae</taxon>
        <taxon>Palleronia</taxon>
    </lineage>
</organism>
<evidence type="ECO:0000313" key="8">
    <source>
        <dbReference type="EMBL" id="PZX16574.1"/>
    </source>
</evidence>
<dbReference type="Proteomes" id="UP000248916">
    <property type="component" value="Unassembled WGS sequence"/>
</dbReference>